<comment type="pathway">
    <text evidence="2">Carotenoid biosynthesis.</text>
</comment>
<reference evidence="9" key="1">
    <citation type="submission" date="2022-01" db="EMBL/GenBank/DDBJ databases">
        <authorList>
            <person name="Jo J.-H."/>
            <person name="Im W.-T."/>
        </authorList>
    </citation>
    <scope>NUCLEOTIDE SEQUENCE</scope>
    <source>
        <strain evidence="9">I2-34</strain>
    </source>
</reference>
<accession>A0ABS9LEH0</accession>
<sequence>MTPLVYLGCLAVSLAGMAVLDWRLVLFFRAAPVRAGIVLAAGLAFFLVWDLSGIALGIFHRGRSEYMTGIMLAPELPLEEVFFLAFLCYLAMNLYRLLSRRLRTGSFVPPAARAPAARTGNR</sequence>
<evidence type="ECO:0000256" key="7">
    <source>
        <dbReference type="ARBA" id="ARBA00023235"/>
    </source>
</evidence>
<comment type="caution">
    <text evidence="9">The sequence shown here is derived from an EMBL/GenBank/DDBJ whole genome shotgun (WGS) entry which is preliminary data.</text>
</comment>
<name>A0ABS9LEH0_9MICC</name>
<keyword evidence="4" id="KW-0125">Carotenoid biosynthesis</keyword>
<evidence type="ECO:0000256" key="6">
    <source>
        <dbReference type="ARBA" id="ARBA00023136"/>
    </source>
</evidence>
<dbReference type="Proteomes" id="UP001165368">
    <property type="component" value="Unassembled WGS sequence"/>
</dbReference>
<evidence type="ECO:0000313" key="9">
    <source>
        <dbReference type="EMBL" id="MCG2624854.1"/>
    </source>
</evidence>
<feature type="transmembrane region" description="Helical" evidence="8">
    <location>
        <begin position="6"/>
        <end position="25"/>
    </location>
</feature>
<protein>
    <submittedName>
        <fullName evidence="9">Lycopene cyclase domain-containing protein</fullName>
    </submittedName>
</protein>
<gene>
    <name evidence="9" type="ORF">LVY72_23470</name>
</gene>
<keyword evidence="6 8" id="KW-0472">Membrane</keyword>
<evidence type="ECO:0000256" key="8">
    <source>
        <dbReference type="SAM" id="Phobius"/>
    </source>
</evidence>
<keyword evidence="3 8" id="KW-0812">Transmembrane</keyword>
<keyword evidence="10" id="KW-1185">Reference proteome</keyword>
<dbReference type="EMBL" id="JAKLTQ010000033">
    <property type="protein sequence ID" value="MCG2624854.1"/>
    <property type="molecule type" value="Genomic_DNA"/>
</dbReference>
<feature type="transmembrane region" description="Helical" evidence="8">
    <location>
        <begin position="37"/>
        <end position="61"/>
    </location>
</feature>
<dbReference type="NCBIfam" id="TIGR03462">
    <property type="entry name" value="CarR_dom_SF"/>
    <property type="match status" value="1"/>
</dbReference>
<comment type="subcellular location">
    <subcellularLocation>
        <location evidence="1">Membrane</location>
        <topology evidence="1">Multi-pass membrane protein</topology>
    </subcellularLocation>
</comment>
<evidence type="ECO:0000313" key="10">
    <source>
        <dbReference type="Proteomes" id="UP001165368"/>
    </source>
</evidence>
<keyword evidence="7" id="KW-0413">Isomerase</keyword>
<keyword evidence="5 8" id="KW-1133">Transmembrane helix</keyword>
<evidence type="ECO:0000256" key="3">
    <source>
        <dbReference type="ARBA" id="ARBA00022692"/>
    </source>
</evidence>
<proteinExistence type="predicted"/>
<evidence type="ECO:0000256" key="5">
    <source>
        <dbReference type="ARBA" id="ARBA00022989"/>
    </source>
</evidence>
<evidence type="ECO:0000256" key="4">
    <source>
        <dbReference type="ARBA" id="ARBA00022746"/>
    </source>
</evidence>
<evidence type="ECO:0000256" key="1">
    <source>
        <dbReference type="ARBA" id="ARBA00004141"/>
    </source>
</evidence>
<feature type="transmembrane region" description="Helical" evidence="8">
    <location>
        <begin position="81"/>
        <end position="98"/>
    </location>
</feature>
<dbReference type="InterPro" id="IPR017825">
    <property type="entry name" value="Lycopene_cyclase_dom"/>
</dbReference>
<dbReference type="RefSeq" id="WP_237827308.1">
    <property type="nucleotide sequence ID" value="NZ_JAKLTQ010000033.1"/>
</dbReference>
<evidence type="ECO:0000256" key="2">
    <source>
        <dbReference type="ARBA" id="ARBA00004829"/>
    </source>
</evidence>
<organism evidence="9 10">
    <name type="scientific">Arthrobacter hankyongi</name>
    <dbReference type="NCBI Taxonomy" id="2904801"/>
    <lineage>
        <taxon>Bacteria</taxon>
        <taxon>Bacillati</taxon>
        <taxon>Actinomycetota</taxon>
        <taxon>Actinomycetes</taxon>
        <taxon>Micrococcales</taxon>
        <taxon>Micrococcaceae</taxon>
        <taxon>Arthrobacter</taxon>
    </lineage>
</organism>